<evidence type="ECO:0000256" key="5">
    <source>
        <dbReference type="PIRSR" id="PIRSR001227-1"/>
    </source>
</evidence>
<comment type="cofactor">
    <cofactor evidence="6">
        <name>Ca(2+)</name>
        <dbReference type="ChEBI" id="CHEBI:29108"/>
    </cofactor>
    <text evidence="6">Binds 1 Ca(2+) ion per dimer.</text>
</comment>
<dbReference type="InterPro" id="IPR029055">
    <property type="entry name" value="Ntn_hydrolases_N"/>
</dbReference>
<dbReference type="OrthoDB" id="9760084at2"/>
<evidence type="ECO:0000256" key="6">
    <source>
        <dbReference type="PIRSR" id="PIRSR001227-2"/>
    </source>
</evidence>
<comment type="similarity">
    <text evidence="1">Belongs to the peptidase S45 family.</text>
</comment>
<dbReference type="AlphaFoldDB" id="A0A1Q2M1Z0"/>
<evidence type="ECO:0000256" key="1">
    <source>
        <dbReference type="ARBA" id="ARBA00006586"/>
    </source>
</evidence>
<dbReference type="GO" id="GO:0016811">
    <property type="term" value="F:hydrolase activity, acting on carbon-nitrogen (but not peptide) bonds, in linear amides"/>
    <property type="evidence" value="ECO:0007669"/>
    <property type="project" value="InterPro"/>
</dbReference>
<dbReference type="PANTHER" id="PTHR34218">
    <property type="entry name" value="PEPTIDASE S45 PENICILLIN AMIDASE"/>
    <property type="match status" value="1"/>
</dbReference>
<sequence>MPRWLKQLTAAVFILVLAIGTFVTFTLRASLPTLDGEIAVSSGLGAPATLARDDKGIAVITAANRLDAAYAMGFAHGQDRFFQMDLASRLASGELAELFGNIAVEADKKYRVHQLRRRADEALAQIPAADRAILDIYAEGVNAGLASLGSKPFEYHLLRVEPKQWSPTESMLVSMSMFIQMTGKLAQSDYARDLLLRAGGETLLEFIQPQGTQWDTAIDGTKYATPTIPPEATFAINGTSEPSETNELAAVSPEPGPMNGSNSWAISGAKTSHGGALLSNDPHLGMAIPHIWYRVQLNYTNTAGNAVHMNGVSFPGMPAMAIGTNGNVAWSMTNSAGDWADYIVLDHDETQYQAPQGRQAFDRQTETILVKGEEPLTLEIDNTIWGPAVSLEDGQRAAYRWLVHYAEALNPLPFLNLDDAVTAAEAADIAHRSGISPFNFVVADSAGEILWTILGRIPERGSVPSERLVPWQEVDDTWRGWLQPADYPMITSEQLDYIWTANNRIVGDKMRDQIGRGTYALGTRGWLIEQDLIATQRFDELRMTEMLQNNRAETVTGWRDHLLSWMESLQDLSAEEHGALTALTDWTARAAVDDVGYTVAREYQREFSRAMNRALQETLVNNEVISAEHDEVWLFNSNSEGALAKIRDQQPTHWLPEGFDNWLAFQRSVLQSVLSELVEKHGALAQANWGKHNALQMHHPLASALPAFLGDHLNMPASEQAGDSYMPLAQRPKHGQSMRFVVSPGKEQDGFLIMPGGQSGHPLSDFYTAGHADWVNAENTPLLPGAVTHTLTLSPK</sequence>
<dbReference type="GO" id="GO:0046872">
    <property type="term" value="F:metal ion binding"/>
    <property type="evidence" value="ECO:0007669"/>
    <property type="project" value="UniProtKB-KW"/>
</dbReference>
<dbReference type="Pfam" id="PF01804">
    <property type="entry name" value="Penicil_amidase"/>
    <property type="match status" value="1"/>
</dbReference>
<accession>A0A1Q2M1Z0</accession>
<dbReference type="Gene3D" id="3.60.20.10">
    <property type="entry name" value="Glutamine Phosphoribosylpyrophosphate, subunit 1, domain 1"/>
    <property type="match status" value="1"/>
</dbReference>
<reference evidence="7" key="1">
    <citation type="submission" date="2017-02" db="EMBL/GenBank/DDBJ databases">
        <title>Genome of Microbulbifer agarilyticus GP101.</title>
        <authorList>
            <person name="Jung J."/>
            <person name="Bae S.S."/>
            <person name="Baek K."/>
        </authorList>
    </citation>
    <scope>NUCLEOTIDE SEQUENCE [LARGE SCALE GENOMIC DNA]</scope>
    <source>
        <strain evidence="7">GP101</strain>
    </source>
</reference>
<dbReference type="KEGG" id="maga:Mag101_02725"/>
<dbReference type="Gene3D" id="2.30.120.10">
    <property type="match status" value="1"/>
</dbReference>
<protein>
    <recommendedName>
        <fullName evidence="9">Penicillin acylase family protein</fullName>
    </recommendedName>
</protein>
<dbReference type="EMBL" id="CP019650">
    <property type="protein sequence ID" value="AQQ66680.1"/>
    <property type="molecule type" value="Genomic_DNA"/>
</dbReference>
<dbReference type="GO" id="GO:0017000">
    <property type="term" value="P:antibiotic biosynthetic process"/>
    <property type="evidence" value="ECO:0007669"/>
    <property type="project" value="InterPro"/>
</dbReference>
<evidence type="ECO:0000313" key="7">
    <source>
        <dbReference type="EMBL" id="AQQ66680.1"/>
    </source>
</evidence>
<keyword evidence="8" id="KW-1185">Reference proteome</keyword>
<dbReference type="InterPro" id="IPR002692">
    <property type="entry name" value="S45"/>
</dbReference>
<organism evidence="7 8">
    <name type="scientific">Microbulbifer agarilyticus</name>
    <dbReference type="NCBI Taxonomy" id="260552"/>
    <lineage>
        <taxon>Bacteria</taxon>
        <taxon>Pseudomonadati</taxon>
        <taxon>Pseudomonadota</taxon>
        <taxon>Gammaproteobacteria</taxon>
        <taxon>Cellvibrionales</taxon>
        <taxon>Microbulbiferaceae</taxon>
        <taxon>Microbulbifer</taxon>
    </lineage>
</organism>
<dbReference type="InterPro" id="IPR043146">
    <property type="entry name" value="Penicillin_amidase_N_B-knob"/>
</dbReference>
<dbReference type="InterPro" id="IPR014395">
    <property type="entry name" value="Pen/GL7ACA/AHL_acylase"/>
</dbReference>
<keyword evidence="3" id="KW-0865">Zymogen</keyword>
<dbReference type="Proteomes" id="UP000188219">
    <property type="component" value="Chromosome"/>
</dbReference>
<dbReference type="PANTHER" id="PTHR34218:SF4">
    <property type="entry name" value="ACYL-HOMOSERINE LACTONE ACYLASE QUIP"/>
    <property type="match status" value="1"/>
</dbReference>
<keyword evidence="2" id="KW-0378">Hydrolase</keyword>
<evidence type="ECO:0000313" key="8">
    <source>
        <dbReference type="Proteomes" id="UP000188219"/>
    </source>
</evidence>
<evidence type="ECO:0008006" key="9">
    <source>
        <dbReference type="Google" id="ProtNLM"/>
    </source>
</evidence>
<name>A0A1Q2M1Z0_9GAMM</name>
<keyword evidence="6" id="KW-0479">Metal-binding</keyword>
<dbReference type="Gene3D" id="1.10.439.10">
    <property type="entry name" value="Penicillin Amidohydrolase, domain 1"/>
    <property type="match status" value="1"/>
</dbReference>
<feature type="active site" description="Nucleophile" evidence="5">
    <location>
        <position position="261"/>
    </location>
</feature>
<dbReference type="eggNOG" id="COG2366">
    <property type="taxonomic scope" value="Bacteria"/>
</dbReference>
<dbReference type="SUPFAM" id="SSF56235">
    <property type="entry name" value="N-terminal nucleophile aminohydrolases (Ntn hydrolases)"/>
    <property type="match status" value="1"/>
</dbReference>
<evidence type="ECO:0000256" key="4">
    <source>
        <dbReference type="ARBA" id="ARBA00038735"/>
    </source>
</evidence>
<evidence type="ECO:0000256" key="3">
    <source>
        <dbReference type="ARBA" id="ARBA00023145"/>
    </source>
</evidence>
<dbReference type="InterPro" id="IPR043147">
    <property type="entry name" value="Penicillin_amidase_A-knob"/>
</dbReference>
<feature type="binding site" evidence="6">
    <location>
        <position position="338"/>
    </location>
    <ligand>
        <name>Ca(2+)</name>
        <dbReference type="ChEBI" id="CHEBI:29108"/>
    </ligand>
</feature>
<dbReference type="RefSeq" id="WP_077400443.1">
    <property type="nucleotide sequence ID" value="NZ_CP019650.1"/>
</dbReference>
<keyword evidence="6" id="KW-0106">Calcium</keyword>
<comment type="subunit">
    <text evidence="4">Heterodimer of an alpha subunit and a beta subunit processed from the same precursor.</text>
</comment>
<evidence type="ECO:0000256" key="2">
    <source>
        <dbReference type="ARBA" id="ARBA00022801"/>
    </source>
</evidence>
<dbReference type="PIRSF" id="PIRSF001227">
    <property type="entry name" value="Pen_acylase"/>
    <property type="match status" value="1"/>
</dbReference>
<dbReference type="Gene3D" id="1.10.1400.10">
    <property type="match status" value="1"/>
</dbReference>
<feature type="binding site" evidence="6">
    <location>
        <position position="341"/>
    </location>
    <ligand>
        <name>Ca(2+)</name>
        <dbReference type="ChEBI" id="CHEBI:29108"/>
    </ligand>
</feature>
<proteinExistence type="inferred from homology"/>
<dbReference type="InterPro" id="IPR023343">
    <property type="entry name" value="Penicillin_amidase_dom1"/>
</dbReference>
<gene>
    <name evidence="7" type="ORF">Mag101_02725</name>
</gene>